<dbReference type="RefSeq" id="WP_119376420.1">
    <property type="nucleotide sequence ID" value="NZ_QWFX01000013.1"/>
</dbReference>
<accession>A0A399RB67</accession>
<proteinExistence type="inferred from homology"/>
<evidence type="ECO:0000313" key="5">
    <source>
        <dbReference type="Proteomes" id="UP000266385"/>
    </source>
</evidence>
<dbReference type="GO" id="GO:0043165">
    <property type="term" value="P:Gram-negative-bacterium-type cell outer membrane assembly"/>
    <property type="evidence" value="ECO:0007669"/>
    <property type="project" value="UniProtKB-UniRule"/>
</dbReference>
<dbReference type="PANTHER" id="PTHR30189">
    <property type="entry name" value="LPS-ASSEMBLY PROTEIN"/>
    <property type="match status" value="1"/>
</dbReference>
<dbReference type="GO" id="GO:1990351">
    <property type="term" value="C:transporter complex"/>
    <property type="evidence" value="ECO:0007669"/>
    <property type="project" value="TreeGrafter"/>
</dbReference>
<dbReference type="Gene3D" id="2.60.450.10">
    <property type="entry name" value="Lipopolysaccharide (LPS) transport protein A like domain"/>
    <property type="match status" value="1"/>
</dbReference>
<sequence length="728" mass="80430" precursor="true">MGVWKTASAACLLGSLGPVAFAQAVAPEAPAEASRVSLTADNVYVLEEENLVVAEGNVQAEYEGRVMTADKLTYNRLTAKVRAQGNVVVLEPDGTQRFADEIETDADLANGYAANFAMRTPEGATASANLATRENETYNTLDRAIFTACALCEGDSTPTWAIRARKAVFNEESGMYSYRDAVLEVAGIPVIYLPYFAHPDPEAERRSGFLFPTVGSSSKRGIVYQQPYFWAISPYQDLTVSPMLNTKVNPLIELDYRKRFWSGQVNFNGSFTYEQNFDSDGEKFGEKEWRGHIFGNGKFQITDNWLWGFGVEKASDDLYTRRYDIDGENEQRGLYTNQPRLLLSQVFAQGQSSNWYADASLLTFDSLRFDDAREDAIADVLPLGYAERVFDLDKYGYASVNVSTAYLTRDAGADSLRTSVGSEWSVRKVLPGGILAEPFAEARFDHYQIDDFPAAGDSSSVERAFGTAGLEVSYPFFRPGKSVDITIEPIVMGAVGTSGANEDAIPIEDGNYFELDTSSLFEGNAQVGYDLYEGDSKISAGISTVARWKSGVEFSALAGKRWRNRNDPAFDEPSGLDGTSSDWVGAFALELGNPLSIQAKVRLDDETLEMNRIDTGLNLSLDRVKANALYYQIKQDVSQSGQRQEGVLLTSEVSVTDNYFLLYGLQRDIEGNRDIRHSLGVGYEDDCSRFELVFERSEQIDRQLGPSDSVLFRFALKSLGNVGSSNFD</sequence>
<comment type="similarity">
    <text evidence="1">Belongs to the LptD family.</text>
</comment>
<dbReference type="InterPro" id="IPR020889">
    <property type="entry name" value="LipoPS_assembly_LptD"/>
</dbReference>
<evidence type="ECO:0000313" key="4">
    <source>
        <dbReference type="EMBL" id="RIJ27884.1"/>
    </source>
</evidence>
<keyword evidence="5" id="KW-1185">Reference proteome</keyword>
<dbReference type="HAMAP" id="MF_01411">
    <property type="entry name" value="LPS_assembly_LptD"/>
    <property type="match status" value="1"/>
</dbReference>
<keyword evidence="1" id="KW-0732">Signal</keyword>
<keyword evidence="1" id="KW-0998">Cell outer membrane</keyword>
<keyword evidence="1" id="KW-0472">Membrane</keyword>
<evidence type="ECO:0000259" key="3">
    <source>
        <dbReference type="Pfam" id="PF19838"/>
    </source>
</evidence>
<dbReference type="InterPro" id="IPR007543">
    <property type="entry name" value="LptD_C"/>
</dbReference>
<dbReference type="GO" id="GO:0015920">
    <property type="term" value="P:lipopolysaccharide transport"/>
    <property type="evidence" value="ECO:0007669"/>
    <property type="project" value="InterPro"/>
</dbReference>
<dbReference type="Pfam" id="PF04453">
    <property type="entry name" value="LptD"/>
    <property type="match status" value="1"/>
</dbReference>
<evidence type="ECO:0000256" key="1">
    <source>
        <dbReference type="HAMAP-Rule" id="MF_01411"/>
    </source>
</evidence>
<comment type="caution">
    <text evidence="1">Lacks conserved residue(s) required for the propagation of feature annotation.</text>
</comment>
<dbReference type="Proteomes" id="UP000266385">
    <property type="component" value="Unassembled WGS sequence"/>
</dbReference>
<comment type="function">
    <text evidence="1">Involved in the assembly of lipopolysaccharide (LPS) at the surface of the outer membrane.</text>
</comment>
<gene>
    <name evidence="1" type="primary">lptD</name>
    <name evidence="4" type="ORF">D1223_10685</name>
</gene>
<organism evidence="4 5">
    <name type="scientific">Henriciella mobilis</name>
    <dbReference type="NCBI Taxonomy" id="2305467"/>
    <lineage>
        <taxon>Bacteria</taxon>
        <taxon>Pseudomonadati</taxon>
        <taxon>Pseudomonadota</taxon>
        <taxon>Alphaproteobacteria</taxon>
        <taxon>Hyphomonadales</taxon>
        <taxon>Hyphomonadaceae</taxon>
        <taxon>Henriciella</taxon>
    </lineage>
</organism>
<comment type="caution">
    <text evidence="4">The sequence shown here is derived from an EMBL/GenBank/DDBJ whole genome shotgun (WGS) entry which is preliminary data.</text>
</comment>
<comment type="subcellular location">
    <subcellularLocation>
        <location evidence="1">Cell outer membrane</location>
    </subcellularLocation>
</comment>
<dbReference type="InterPro" id="IPR045659">
    <property type="entry name" value="LptD_2"/>
</dbReference>
<dbReference type="GO" id="GO:0009279">
    <property type="term" value="C:cell outer membrane"/>
    <property type="evidence" value="ECO:0007669"/>
    <property type="project" value="UniProtKB-SubCell"/>
</dbReference>
<feature type="domain" description="LPS-assembly protein LptD central" evidence="3">
    <location>
        <begin position="181"/>
        <end position="273"/>
    </location>
</feature>
<comment type="subunit">
    <text evidence="1">Component of the lipopolysaccharide transport and assembly complex.</text>
</comment>
<dbReference type="PANTHER" id="PTHR30189:SF1">
    <property type="entry name" value="LPS-ASSEMBLY PROTEIN LPTD"/>
    <property type="match status" value="1"/>
</dbReference>
<dbReference type="Pfam" id="PF19838">
    <property type="entry name" value="LptD_2"/>
    <property type="match status" value="1"/>
</dbReference>
<evidence type="ECO:0000259" key="2">
    <source>
        <dbReference type="Pfam" id="PF04453"/>
    </source>
</evidence>
<protein>
    <recommendedName>
        <fullName evidence="1">LPS-assembly protein LptD</fullName>
    </recommendedName>
</protein>
<dbReference type="EMBL" id="QWFX01000013">
    <property type="protein sequence ID" value="RIJ27884.1"/>
    <property type="molecule type" value="Genomic_DNA"/>
</dbReference>
<name>A0A399RB67_9PROT</name>
<feature type="domain" description="LptD C-terminal" evidence="2">
    <location>
        <begin position="290"/>
        <end position="659"/>
    </location>
</feature>
<reference evidence="4 5" key="1">
    <citation type="submission" date="2018-08" db="EMBL/GenBank/DDBJ databases">
        <title>Henriciella mobilis sp. nov., isolated from seawater.</title>
        <authorList>
            <person name="Cheng H."/>
            <person name="Wu Y.-H."/>
            <person name="Xu X.-W."/>
            <person name="Guo L.-L."/>
        </authorList>
    </citation>
    <scope>NUCLEOTIDE SEQUENCE [LARGE SCALE GENOMIC DNA]</scope>
    <source>
        <strain evidence="4 5">JN25</strain>
    </source>
</reference>
<feature type="chain" id="PRO_5017491522" description="LPS-assembly protein LptD" evidence="1">
    <location>
        <begin position="23"/>
        <end position="728"/>
    </location>
</feature>
<dbReference type="InterPro" id="IPR050218">
    <property type="entry name" value="LptD"/>
</dbReference>
<dbReference type="OrthoDB" id="9760225at2"/>
<feature type="signal peptide" evidence="1">
    <location>
        <begin position="1"/>
        <end position="22"/>
    </location>
</feature>
<dbReference type="AlphaFoldDB" id="A0A399RB67"/>